<name>A0A1S1PMU1_9ACTN</name>
<keyword evidence="2" id="KW-1185">Reference proteome</keyword>
<protein>
    <recommendedName>
        <fullName evidence="3">Alkylmercury lyase</fullName>
    </recommendedName>
</protein>
<evidence type="ECO:0008006" key="3">
    <source>
        <dbReference type="Google" id="ProtNLM"/>
    </source>
</evidence>
<accession>A0A1S1PMU1</accession>
<dbReference type="AlphaFoldDB" id="A0A1S1PMU1"/>
<sequence>MLVELLYVTDCLNYRPLLAHLGDLLTRAGVHEPVRLVEVEGPERARTLRFLGSPTLRVDGRDVDPSAASRIDYGLQCRVYPTADGLRGSPPDDWVLDAVTDAAGGR</sequence>
<dbReference type="Proteomes" id="UP000179769">
    <property type="component" value="Unassembled WGS sequence"/>
</dbReference>
<comment type="caution">
    <text evidence="1">The sequence shown here is derived from an EMBL/GenBank/DDBJ whole genome shotgun (WGS) entry which is preliminary data.</text>
</comment>
<reference evidence="2" key="1">
    <citation type="submission" date="2016-07" db="EMBL/GenBank/DDBJ databases">
        <title>Frankia sp. NRRL B-16219 Genome sequencing.</title>
        <authorList>
            <person name="Ghodhbane-Gtari F."/>
            <person name="Swanson E."/>
            <person name="Gueddou A."/>
            <person name="Louati M."/>
            <person name="Nouioui I."/>
            <person name="Hezbri K."/>
            <person name="Abebe-Akele F."/>
            <person name="Simpson S."/>
            <person name="Morris K."/>
            <person name="Thomas K."/>
            <person name="Gtari M."/>
            <person name="Tisa L.S."/>
        </authorList>
    </citation>
    <scope>NUCLEOTIDE SEQUENCE [LARGE SCALE GENOMIC DNA]</scope>
    <source>
        <strain evidence="2">NRRL B-16219</strain>
    </source>
</reference>
<dbReference type="EMBL" id="MAXA01000257">
    <property type="protein sequence ID" value="OHV21254.1"/>
    <property type="molecule type" value="Genomic_DNA"/>
</dbReference>
<proteinExistence type="predicted"/>
<evidence type="ECO:0000313" key="2">
    <source>
        <dbReference type="Proteomes" id="UP000179769"/>
    </source>
</evidence>
<organism evidence="1 2">
    <name type="scientific">Parafrankia soli</name>
    <dbReference type="NCBI Taxonomy" id="2599596"/>
    <lineage>
        <taxon>Bacteria</taxon>
        <taxon>Bacillati</taxon>
        <taxon>Actinomycetota</taxon>
        <taxon>Actinomycetes</taxon>
        <taxon>Frankiales</taxon>
        <taxon>Frankiaceae</taxon>
        <taxon>Parafrankia</taxon>
    </lineage>
</organism>
<gene>
    <name evidence="1" type="ORF">BBK14_07855</name>
</gene>
<evidence type="ECO:0000313" key="1">
    <source>
        <dbReference type="EMBL" id="OHV21254.1"/>
    </source>
</evidence>